<accession>A0A8K0K348</accession>
<gene>
    <name evidence="1" type="ORF">J437_LFUL005526</name>
</gene>
<organism evidence="1 2">
    <name type="scientific">Ladona fulva</name>
    <name type="common">Scarce chaser dragonfly</name>
    <name type="synonym">Libellula fulva</name>
    <dbReference type="NCBI Taxonomy" id="123851"/>
    <lineage>
        <taxon>Eukaryota</taxon>
        <taxon>Metazoa</taxon>
        <taxon>Ecdysozoa</taxon>
        <taxon>Arthropoda</taxon>
        <taxon>Hexapoda</taxon>
        <taxon>Insecta</taxon>
        <taxon>Pterygota</taxon>
        <taxon>Palaeoptera</taxon>
        <taxon>Odonata</taxon>
        <taxon>Epiprocta</taxon>
        <taxon>Anisoptera</taxon>
        <taxon>Libelluloidea</taxon>
        <taxon>Libellulidae</taxon>
        <taxon>Ladona</taxon>
    </lineage>
</organism>
<proteinExistence type="predicted"/>
<dbReference type="AlphaFoldDB" id="A0A8K0K348"/>
<evidence type="ECO:0000313" key="2">
    <source>
        <dbReference type="Proteomes" id="UP000792457"/>
    </source>
</evidence>
<dbReference type="Proteomes" id="UP000792457">
    <property type="component" value="Unassembled WGS sequence"/>
</dbReference>
<reference evidence="1" key="2">
    <citation type="submission" date="2017-10" db="EMBL/GenBank/DDBJ databases">
        <title>Ladona fulva Genome sequencing and assembly.</title>
        <authorList>
            <person name="Murali S."/>
            <person name="Richards S."/>
            <person name="Bandaranaike D."/>
            <person name="Bellair M."/>
            <person name="Blankenburg K."/>
            <person name="Chao H."/>
            <person name="Dinh H."/>
            <person name="Doddapaneni H."/>
            <person name="Dugan-Rocha S."/>
            <person name="Elkadiri S."/>
            <person name="Gnanaolivu R."/>
            <person name="Hernandez B."/>
            <person name="Skinner E."/>
            <person name="Javaid M."/>
            <person name="Lee S."/>
            <person name="Li M."/>
            <person name="Ming W."/>
            <person name="Munidasa M."/>
            <person name="Muniz J."/>
            <person name="Nguyen L."/>
            <person name="Hughes D."/>
            <person name="Osuji N."/>
            <person name="Pu L.-L."/>
            <person name="Puazo M."/>
            <person name="Qu C."/>
            <person name="Quiroz J."/>
            <person name="Raj R."/>
            <person name="Weissenberger G."/>
            <person name="Xin Y."/>
            <person name="Zou X."/>
            <person name="Han Y."/>
            <person name="Worley K."/>
            <person name="Muzny D."/>
            <person name="Gibbs R."/>
        </authorList>
    </citation>
    <scope>NUCLEOTIDE SEQUENCE</scope>
    <source>
        <strain evidence="1">Sampled in the wild</strain>
    </source>
</reference>
<sequence>MKLKFSTSDSNERHHFHSKDASAVVSAMVSCSYVAAVESAEERERVSARAYWSDDGRANGFCDSSPSVTCESSSRCDVNWLDWTCCPAACQSLGNRTDR</sequence>
<dbReference type="PROSITE" id="PS51257">
    <property type="entry name" value="PROKAR_LIPOPROTEIN"/>
    <property type="match status" value="1"/>
</dbReference>
<comment type="caution">
    <text evidence="1">The sequence shown here is derived from an EMBL/GenBank/DDBJ whole genome shotgun (WGS) entry which is preliminary data.</text>
</comment>
<keyword evidence="2" id="KW-1185">Reference proteome</keyword>
<dbReference type="EMBL" id="KZ308293">
    <property type="protein sequence ID" value="KAG8226709.1"/>
    <property type="molecule type" value="Genomic_DNA"/>
</dbReference>
<evidence type="ECO:0000313" key="1">
    <source>
        <dbReference type="EMBL" id="KAG8226709.1"/>
    </source>
</evidence>
<name>A0A8K0K348_LADFU</name>
<reference evidence="1" key="1">
    <citation type="submission" date="2013-04" db="EMBL/GenBank/DDBJ databases">
        <authorList>
            <person name="Qu J."/>
            <person name="Murali S.C."/>
            <person name="Bandaranaike D."/>
            <person name="Bellair M."/>
            <person name="Blankenburg K."/>
            <person name="Chao H."/>
            <person name="Dinh H."/>
            <person name="Doddapaneni H."/>
            <person name="Downs B."/>
            <person name="Dugan-Rocha S."/>
            <person name="Elkadiri S."/>
            <person name="Gnanaolivu R.D."/>
            <person name="Hernandez B."/>
            <person name="Javaid M."/>
            <person name="Jayaseelan J.C."/>
            <person name="Lee S."/>
            <person name="Li M."/>
            <person name="Ming W."/>
            <person name="Munidasa M."/>
            <person name="Muniz J."/>
            <person name="Nguyen L."/>
            <person name="Ongeri F."/>
            <person name="Osuji N."/>
            <person name="Pu L.-L."/>
            <person name="Puazo M."/>
            <person name="Qu C."/>
            <person name="Quiroz J."/>
            <person name="Raj R."/>
            <person name="Weissenberger G."/>
            <person name="Xin Y."/>
            <person name="Zou X."/>
            <person name="Han Y."/>
            <person name="Richards S."/>
            <person name="Worley K."/>
            <person name="Muzny D."/>
            <person name="Gibbs R."/>
        </authorList>
    </citation>
    <scope>NUCLEOTIDE SEQUENCE</scope>
    <source>
        <strain evidence="1">Sampled in the wild</strain>
    </source>
</reference>
<protein>
    <submittedName>
        <fullName evidence="1">Uncharacterized protein</fullName>
    </submittedName>
</protein>